<dbReference type="PANTHER" id="PTHR11473:SF24">
    <property type="entry name" value="PHENYLALANINE-4-HYDROXYLASE"/>
    <property type="match status" value="1"/>
</dbReference>
<keyword evidence="9" id="KW-0585">Phenylalanine catabolism</keyword>
<dbReference type="AlphaFoldDB" id="A0A7M5WWH5"/>
<dbReference type="GO" id="GO:0005506">
    <property type="term" value="F:iron ion binding"/>
    <property type="evidence" value="ECO:0007669"/>
    <property type="project" value="InterPro"/>
</dbReference>
<evidence type="ECO:0000256" key="1">
    <source>
        <dbReference type="ARBA" id="ARBA00001954"/>
    </source>
</evidence>
<comment type="similarity">
    <text evidence="3">Belongs to the biopterin-dependent aromatic amino acid hydroxylase family.</text>
</comment>
<dbReference type="Pfam" id="PF00351">
    <property type="entry name" value="Biopterin_H"/>
    <property type="match status" value="1"/>
</dbReference>
<keyword evidence="5 11" id="KW-0479">Metal-binding</keyword>
<dbReference type="CDD" id="cd03347">
    <property type="entry name" value="eu_PheOH"/>
    <property type="match status" value="1"/>
</dbReference>
<dbReference type="PROSITE" id="PS51410">
    <property type="entry name" value="BH4_AAA_HYDROXYL_2"/>
    <property type="match status" value="1"/>
</dbReference>
<comment type="pathway">
    <text evidence="2">Amino-acid degradation; L-phenylalanine degradation; acetoacetate and fumarate from L-phenylalanine: step 1/6.</text>
</comment>
<feature type="binding site" evidence="11">
    <location>
        <position position="345"/>
    </location>
    <ligand>
        <name>Fe cation</name>
        <dbReference type="ChEBI" id="CHEBI:24875"/>
    </ligand>
</feature>
<keyword evidence="8" id="KW-0503">Monooxygenase</keyword>
<dbReference type="GO" id="GO:0046189">
    <property type="term" value="P:phenol-containing compound biosynthetic process"/>
    <property type="evidence" value="ECO:0007669"/>
    <property type="project" value="UniProtKB-ARBA"/>
</dbReference>
<feature type="domain" description="Biopterin-dependent aromatic amino acid hydroxylase family profile" evidence="13">
    <location>
        <begin position="121"/>
        <end position="467"/>
    </location>
</feature>
<evidence type="ECO:0000256" key="3">
    <source>
        <dbReference type="ARBA" id="ARBA00009712"/>
    </source>
</evidence>
<evidence type="ECO:0000256" key="10">
    <source>
        <dbReference type="ARBA" id="ARBA00029922"/>
    </source>
</evidence>
<dbReference type="Pfam" id="PF01842">
    <property type="entry name" value="ACT"/>
    <property type="match status" value="1"/>
</dbReference>
<accession>A0A7M5WWH5</accession>
<dbReference type="InterPro" id="IPR041912">
    <property type="entry name" value="Euk_PheOH_cat"/>
</dbReference>
<evidence type="ECO:0000256" key="9">
    <source>
        <dbReference type="ARBA" id="ARBA00023232"/>
    </source>
</evidence>
<dbReference type="UniPathway" id="UPA00139">
    <property type="reaction ID" value="UER00337"/>
</dbReference>
<protein>
    <recommendedName>
        <fullName evidence="4">phenylalanine 4-monooxygenase</fullName>
        <ecNumber evidence="4">1.14.16.1</ecNumber>
    </recommendedName>
    <alternativeName>
        <fullName evidence="10">Phe-4-monooxygenase</fullName>
    </alternativeName>
</protein>
<feature type="binding site" evidence="11">
    <location>
        <position position="305"/>
    </location>
    <ligand>
        <name>Fe cation</name>
        <dbReference type="ChEBI" id="CHEBI:24875"/>
    </ligand>
</feature>
<dbReference type="GeneID" id="136816469"/>
<dbReference type="InterPro" id="IPR019774">
    <property type="entry name" value="Aromatic-AA_hydroxylase_C"/>
</dbReference>
<dbReference type="FunFam" id="1.10.800.10:FF:000004">
    <property type="entry name" value="Tyrosine 3-monooxygenase"/>
    <property type="match status" value="1"/>
</dbReference>
<comment type="cofactor">
    <cofactor evidence="1 12">
        <name>Fe(2+)</name>
        <dbReference type="ChEBI" id="CHEBI:29033"/>
    </cofactor>
</comment>
<dbReference type="EC" id="1.14.16.1" evidence="4"/>
<dbReference type="RefSeq" id="XP_066928898.1">
    <property type="nucleotide sequence ID" value="XM_067072797.1"/>
</dbReference>
<dbReference type="CDD" id="cd04880">
    <property type="entry name" value="ACT_AAAH-PDT-like"/>
    <property type="match status" value="1"/>
</dbReference>
<feature type="domain" description="ACT" evidence="14">
    <location>
        <begin position="54"/>
        <end position="134"/>
    </location>
</feature>
<evidence type="ECO:0000256" key="7">
    <source>
        <dbReference type="ARBA" id="ARBA00023004"/>
    </source>
</evidence>
<evidence type="ECO:0000259" key="14">
    <source>
        <dbReference type="PROSITE" id="PS51671"/>
    </source>
</evidence>
<keyword evidence="16" id="KW-1185">Reference proteome</keyword>
<sequence>MKETAIQTRDFVEKEMDAGIKRKSEDHPNEDFEKRAKYAYLGKIPNVNDTNTPCIVFSLPEEVGVLADALKIFKKRQINLKHIESRPSKSNKKDYEFYVDIDAETANSESVKLVVEDLKSKAKSVVLHNEESVPWFPRKIADLDKFADRVLSYGSELDSEHPGFTDPVYRARRKEFADIAIKYRHGEPLPRVTYTEDEISVWNTVFAELTKLFPKYACREVNFMLPLLVENCNYRIGAIPQLEDVSKFLKDCTGFTLRPVAGLLSSRDFLAGLAFRVFHSTQYIRHAKTPMYTPEPDCVHELIGHVPLFADPSFAQFSQEIGLASLGAPDEWIEKLATLYWFTVEFGLCRQDGEIKAYGAGLLSSFGELQYCVSAKPEHLAFDPEKTSQTKYPITEFQPRYFVAESFEDAKEKVRKWANHIPKPFALHFNPYTQIVETLDRKEQVLKLIEDVRGELDHVSTALSKQQ</sequence>
<evidence type="ECO:0000256" key="5">
    <source>
        <dbReference type="ARBA" id="ARBA00022723"/>
    </source>
</evidence>
<reference evidence="15" key="1">
    <citation type="submission" date="2021-01" db="UniProtKB">
        <authorList>
            <consortium name="EnsemblMetazoa"/>
        </authorList>
    </citation>
    <scope>IDENTIFICATION</scope>
</reference>
<dbReference type="InterPro" id="IPR002912">
    <property type="entry name" value="ACT_dom"/>
</dbReference>
<evidence type="ECO:0000313" key="15">
    <source>
        <dbReference type="EnsemblMetazoa" id="CLYHEMP014230.1"/>
    </source>
</evidence>
<dbReference type="PROSITE" id="PS00367">
    <property type="entry name" value="BH4_AAA_HYDROXYL_1"/>
    <property type="match status" value="1"/>
</dbReference>
<proteinExistence type="inferred from homology"/>
<dbReference type="InterPro" id="IPR036329">
    <property type="entry name" value="Aro-AA_hydroxylase_C_sf"/>
</dbReference>
<dbReference type="InterPro" id="IPR001273">
    <property type="entry name" value="ArAA_hydroxylase"/>
</dbReference>
<keyword evidence="6" id="KW-0560">Oxidoreductase</keyword>
<dbReference type="GO" id="GO:0006559">
    <property type="term" value="P:L-phenylalanine catabolic process"/>
    <property type="evidence" value="ECO:0007669"/>
    <property type="project" value="UniProtKB-UniPathway"/>
</dbReference>
<dbReference type="InterPro" id="IPR036951">
    <property type="entry name" value="ArAA_hydroxylase_sf"/>
</dbReference>
<dbReference type="SUPFAM" id="SSF55021">
    <property type="entry name" value="ACT-like"/>
    <property type="match status" value="1"/>
</dbReference>
<dbReference type="SUPFAM" id="SSF56534">
    <property type="entry name" value="Aromatic aminoacid monoxygenases, catalytic and oligomerization domains"/>
    <property type="match status" value="1"/>
</dbReference>
<dbReference type="Proteomes" id="UP000594262">
    <property type="component" value="Unplaced"/>
</dbReference>
<evidence type="ECO:0000256" key="6">
    <source>
        <dbReference type="ARBA" id="ARBA00023002"/>
    </source>
</evidence>
<evidence type="ECO:0000256" key="2">
    <source>
        <dbReference type="ARBA" id="ARBA00005088"/>
    </source>
</evidence>
<keyword evidence="7 11" id="KW-0408">Iron</keyword>
<dbReference type="InterPro" id="IPR045865">
    <property type="entry name" value="ACT-like_dom_sf"/>
</dbReference>
<evidence type="ECO:0000256" key="11">
    <source>
        <dbReference type="PIRSR" id="PIRSR000336-1"/>
    </source>
</evidence>
<evidence type="ECO:0000256" key="8">
    <source>
        <dbReference type="ARBA" id="ARBA00023033"/>
    </source>
</evidence>
<evidence type="ECO:0000256" key="12">
    <source>
        <dbReference type="PIRSR" id="PIRSR601273-2"/>
    </source>
</evidence>
<name>A0A7M5WWH5_9CNID</name>
<evidence type="ECO:0000259" key="13">
    <source>
        <dbReference type="PROSITE" id="PS51410"/>
    </source>
</evidence>
<dbReference type="PANTHER" id="PTHR11473">
    <property type="entry name" value="AROMATIC AMINO ACID HYDROXYLASE"/>
    <property type="match status" value="1"/>
</dbReference>
<dbReference type="InterPro" id="IPR018301">
    <property type="entry name" value="ArAA_hydroxylase_Fe/CU_BS"/>
</dbReference>
<dbReference type="EnsemblMetazoa" id="CLYHEMT014230.1">
    <property type="protein sequence ID" value="CLYHEMP014230.1"/>
    <property type="gene ID" value="CLYHEMG014230"/>
</dbReference>
<feature type="binding site" evidence="11">
    <location>
        <position position="300"/>
    </location>
    <ligand>
        <name>Fe cation</name>
        <dbReference type="ChEBI" id="CHEBI:24875"/>
    </ligand>
</feature>
<organism evidence="15 16">
    <name type="scientific">Clytia hemisphaerica</name>
    <dbReference type="NCBI Taxonomy" id="252671"/>
    <lineage>
        <taxon>Eukaryota</taxon>
        <taxon>Metazoa</taxon>
        <taxon>Cnidaria</taxon>
        <taxon>Hydrozoa</taxon>
        <taxon>Hydroidolina</taxon>
        <taxon>Leptothecata</taxon>
        <taxon>Obeliida</taxon>
        <taxon>Clytiidae</taxon>
        <taxon>Clytia</taxon>
    </lineage>
</organism>
<dbReference type="OrthoDB" id="983542at2759"/>
<dbReference type="InterPro" id="IPR019773">
    <property type="entry name" value="Tyrosine_3-monooxygenase-like"/>
</dbReference>
<evidence type="ECO:0000256" key="4">
    <source>
        <dbReference type="ARBA" id="ARBA00011995"/>
    </source>
</evidence>
<dbReference type="PIRSF" id="PIRSF000336">
    <property type="entry name" value="TH"/>
    <property type="match status" value="1"/>
</dbReference>
<dbReference type="GO" id="GO:0004505">
    <property type="term" value="F:phenylalanine 4-monooxygenase activity"/>
    <property type="evidence" value="ECO:0007669"/>
    <property type="project" value="UniProtKB-EC"/>
</dbReference>
<evidence type="ECO:0000313" key="16">
    <source>
        <dbReference type="Proteomes" id="UP000594262"/>
    </source>
</evidence>
<dbReference type="PROSITE" id="PS51671">
    <property type="entry name" value="ACT"/>
    <property type="match status" value="1"/>
</dbReference>
<dbReference type="PRINTS" id="PR00372">
    <property type="entry name" value="FYWHYDRXLASE"/>
</dbReference>
<dbReference type="Gene3D" id="1.10.800.10">
    <property type="entry name" value="Aromatic amino acid hydroxylase"/>
    <property type="match status" value="1"/>
</dbReference>